<dbReference type="EMBL" id="CP005587">
    <property type="protein sequence ID" value="AGK56375.1"/>
    <property type="molecule type" value="Genomic_DNA"/>
</dbReference>
<name>N0B8I6_9HYPH</name>
<dbReference type="AlphaFoldDB" id="N0B8I6"/>
<keyword evidence="1" id="KW-0808">Transferase</keyword>
<accession>N0B8I6</accession>
<sequence>MVKGAAAFLFGPTRRHFQAWWPHLKLKRWGVSPEILYRGVRVGTLVTHHHLRRPEAIYVIGSGPSVLEQNLSLIPDNSSILLNGAISLLGDVIKRPLAVAIEDERFVWRHFKMMQERILEQTPCFLSPAVIRAICERNAEWLRAHPVILIDDLRKPYLRRRTNDAHLKRRRFVSFSDDQAGALSLAPAWGVIQGGSVVVSAIQFAIALAPAHIGLIGIDITNSNEPRFYELAGDAAKSGLLKARQRIIEHLVLAKKICDERAIAVSIHSSKSALLQAGFAYDASFELARKDLES</sequence>
<proteinExistence type="predicted"/>
<organism evidence="1 2">
    <name type="scientific">Hyphomicrobium denitrificans 1NES1</name>
    <dbReference type="NCBI Taxonomy" id="670307"/>
    <lineage>
        <taxon>Bacteria</taxon>
        <taxon>Pseudomonadati</taxon>
        <taxon>Pseudomonadota</taxon>
        <taxon>Alphaproteobacteria</taxon>
        <taxon>Hyphomicrobiales</taxon>
        <taxon>Hyphomicrobiaceae</taxon>
        <taxon>Hyphomicrobium</taxon>
    </lineage>
</organism>
<gene>
    <name evidence="1" type="ORF">HYPDE_23443</name>
</gene>
<evidence type="ECO:0000313" key="2">
    <source>
        <dbReference type="Proteomes" id="UP000005952"/>
    </source>
</evidence>
<dbReference type="eggNOG" id="ENOG50301P7">
    <property type="taxonomic scope" value="Bacteria"/>
</dbReference>
<dbReference type="STRING" id="670307.HYPDE_23443"/>
<reference evidence="1 2" key="1">
    <citation type="journal article" date="2013" name="Genome Announc.">
        <title>Genome sequences for three denitrifying bacterial strains isolated from a uranium- and nitrate-contaminated subsurface environment.</title>
        <authorList>
            <person name="Venkatramanan R."/>
            <person name="Prakash O."/>
            <person name="Woyke T."/>
            <person name="Chain P."/>
            <person name="Goodwin L.A."/>
            <person name="Watson D."/>
            <person name="Brooks S."/>
            <person name="Kostka J.E."/>
            <person name="Green S.J."/>
        </authorList>
    </citation>
    <scope>NUCLEOTIDE SEQUENCE [LARGE SCALE GENOMIC DNA]</scope>
    <source>
        <strain evidence="1 2">1NES1</strain>
    </source>
</reference>
<dbReference type="GO" id="GO:0016740">
    <property type="term" value="F:transferase activity"/>
    <property type="evidence" value="ECO:0007669"/>
    <property type="project" value="UniProtKB-KW"/>
</dbReference>
<dbReference type="HOGENOM" id="CLU_917917_0_0_5"/>
<protein>
    <submittedName>
        <fullName evidence="1">Putative glycosyltransferase protein</fullName>
    </submittedName>
</protein>
<evidence type="ECO:0000313" key="1">
    <source>
        <dbReference type="EMBL" id="AGK56375.1"/>
    </source>
</evidence>
<dbReference type="KEGG" id="hdt:HYPDE_23443"/>
<keyword evidence="2" id="KW-1185">Reference proteome</keyword>
<dbReference type="Proteomes" id="UP000005952">
    <property type="component" value="Chromosome"/>
</dbReference>